<sequence>MGEATVSGRDRGEASALPLTVMCEVPVLLTVVAPGILGIPVWPPRSSALAAKGGSYRLGSLANQPREEQGNRLHLLTSAGELGGEASTWQGGGLPWQAWLLLA</sequence>
<dbReference type="EMBL" id="CDMZ01000576">
    <property type="protein sequence ID" value="CEM17254.1"/>
    <property type="molecule type" value="Genomic_DNA"/>
</dbReference>
<gene>
    <name evidence="1" type="ORF">Cvel_18410</name>
</gene>
<name>A0A0G4FRK3_9ALVE</name>
<evidence type="ECO:0000313" key="1">
    <source>
        <dbReference type="EMBL" id="CEM17254.1"/>
    </source>
</evidence>
<reference evidence="1" key="1">
    <citation type="submission" date="2014-11" db="EMBL/GenBank/DDBJ databases">
        <authorList>
            <person name="Otto D Thomas"/>
            <person name="Naeem Raeece"/>
        </authorList>
    </citation>
    <scope>NUCLEOTIDE SEQUENCE</scope>
</reference>
<organism evidence="1">
    <name type="scientific">Chromera velia CCMP2878</name>
    <dbReference type="NCBI Taxonomy" id="1169474"/>
    <lineage>
        <taxon>Eukaryota</taxon>
        <taxon>Sar</taxon>
        <taxon>Alveolata</taxon>
        <taxon>Colpodellida</taxon>
        <taxon>Chromeraceae</taxon>
        <taxon>Chromera</taxon>
    </lineage>
</organism>
<protein>
    <submittedName>
        <fullName evidence="1">Uncharacterized protein</fullName>
    </submittedName>
</protein>
<accession>A0A0G4FRK3</accession>
<dbReference type="VEuPathDB" id="CryptoDB:Cvel_18410"/>
<dbReference type="AlphaFoldDB" id="A0A0G4FRK3"/>
<proteinExistence type="predicted"/>